<organism evidence="1 2">
    <name type="scientific">Stylosanthes scabra</name>
    <dbReference type="NCBI Taxonomy" id="79078"/>
    <lineage>
        <taxon>Eukaryota</taxon>
        <taxon>Viridiplantae</taxon>
        <taxon>Streptophyta</taxon>
        <taxon>Embryophyta</taxon>
        <taxon>Tracheophyta</taxon>
        <taxon>Spermatophyta</taxon>
        <taxon>Magnoliopsida</taxon>
        <taxon>eudicotyledons</taxon>
        <taxon>Gunneridae</taxon>
        <taxon>Pentapetalae</taxon>
        <taxon>rosids</taxon>
        <taxon>fabids</taxon>
        <taxon>Fabales</taxon>
        <taxon>Fabaceae</taxon>
        <taxon>Papilionoideae</taxon>
        <taxon>50 kb inversion clade</taxon>
        <taxon>dalbergioids sensu lato</taxon>
        <taxon>Dalbergieae</taxon>
        <taxon>Pterocarpus clade</taxon>
        <taxon>Stylosanthes</taxon>
    </lineage>
</organism>
<keyword evidence="2" id="KW-1185">Reference proteome</keyword>
<dbReference type="PANTHER" id="PTHR10788">
    <property type="entry name" value="TREHALOSE-6-PHOSPHATE SYNTHASE"/>
    <property type="match status" value="1"/>
</dbReference>
<evidence type="ECO:0000313" key="1">
    <source>
        <dbReference type="EMBL" id="MED6106445.1"/>
    </source>
</evidence>
<accession>A0ABU6Q4K3</accession>
<dbReference type="InterPro" id="IPR001830">
    <property type="entry name" value="Glyco_trans_20"/>
</dbReference>
<feature type="non-terminal residue" evidence="1">
    <location>
        <position position="1"/>
    </location>
</feature>
<dbReference type="Proteomes" id="UP001341840">
    <property type="component" value="Unassembled WGS sequence"/>
</dbReference>
<dbReference type="Gene3D" id="3.40.50.2000">
    <property type="entry name" value="Glycogen Phosphorylase B"/>
    <property type="match status" value="1"/>
</dbReference>
<dbReference type="EMBL" id="JASCZI010000009">
    <property type="protein sequence ID" value="MED6106445.1"/>
    <property type="molecule type" value="Genomic_DNA"/>
</dbReference>
<comment type="caution">
    <text evidence="1">The sequence shown here is derived from an EMBL/GenBank/DDBJ whole genome shotgun (WGS) entry which is preliminary data.</text>
</comment>
<gene>
    <name evidence="1" type="ORF">PIB30_004677</name>
</gene>
<evidence type="ECO:0000313" key="2">
    <source>
        <dbReference type="Proteomes" id="UP001341840"/>
    </source>
</evidence>
<proteinExistence type="predicted"/>
<dbReference type="SUPFAM" id="SSF53756">
    <property type="entry name" value="UDP-Glycosyltransferase/glycogen phosphorylase"/>
    <property type="match status" value="1"/>
</dbReference>
<protein>
    <submittedName>
        <fullName evidence="1">Uncharacterized protein</fullName>
    </submittedName>
</protein>
<dbReference type="PANTHER" id="PTHR10788:SF106">
    <property type="entry name" value="BCDNA.GH08860"/>
    <property type="match status" value="1"/>
</dbReference>
<dbReference type="Pfam" id="PF00982">
    <property type="entry name" value="Glyco_transf_20"/>
    <property type="match status" value="1"/>
</dbReference>
<sequence>LNDAVSWPPLLMIPASAKCKPLLIDLCFCKTHQTKESNLETPRRGIMLSWLQYTQGQDQYLRWQLLMHNAFAKGDYARVDRRIGQFAGAAQSLGAVAILVNPWNVTEVAASICYALDMPADEREKRHLVNFKHVTTHTSQEWAATFVSALNDTIVESPA</sequence>
<reference evidence="1 2" key="1">
    <citation type="journal article" date="2023" name="Plants (Basel)">
        <title>Bridging the Gap: Combining Genomics and Transcriptomics Approaches to Understand Stylosanthes scabra, an Orphan Legume from the Brazilian Caatinga.</title>
        <authorList>
            <person name="Ferreira-Neto J.R.C."/>
            <person name="da Silva M.D."/>
            <person name="Binneck E."/>
            <person name="de Melo N.F."/>
            <person name="da Silva R.H."/>
            <person name="de Melo A.L.T.M."/>
            <person name="Pandolfi V."/>
            <person name="Bustamante F.O."/>
            <person name="Brasileiro-Vidal A.C."/>
            <person name="Benko-Iseppon A.M."/>
        </authorList>
    </citation>
    <scope>NUCLEOTIDE SEQUENCE [LARGE SCALE GENOMIC DNA]</scope>
    <source>
        <tissue evidence="1">Leaves</tissue>
    </source>
</reference>
<name>A0ABU6Q4K3_9FABA</name>